<dbReference type="Gene3D" id="1.20.1250.20">
    <property type="entry name" value="MFS general substrate transporter like domains"/>
    <property type="match status" value="1"/>
</dbReference>
<feature type="transmembrane region" description="Helical" evidence="7">
    <location>
        <begin position="103"/>
        <end position="124"/>
    </location>
</feature>
<accession>A0A0E0BH36</accession>
<keyword evidence="5 7" id="KW-0472">Membrane</keyword>
<feature type="transmembrane region" description="Helical" evidence="7">
    <location>
        <begin position="482"/>
        <end position="505"/>
    </location>
</feature>
<dbReference type="InterPro" id="IPR036259">
    <property type="entry name" value="MFS_trans_sf"/>
</dbReference>
<reference evidence="8" key="2">
    <citation type="submission" date="2018-05" db="EMBL/GenBank/DDBJ databases">
        <title>OgluRS3 (Oryza glumaepatula Reference Sequence Version 3).</title>
        <authorList>
            <person name="Zhang J."/>
            <person name="Kudrna D."/>
            <person name="Lee S."/>
            <person name="Talag J."/>
            <person name="Welchert J."/>
            <person name="Wing R.A."/>
        </authorList>
    </citation>
    <scope>NUCLEOTIDE SEQUENCE [LARGE SCALE GENOMIC DNA]</scope>
</reference>
<dbReference type="HOGENOM" id="CLU_009313_4_0_1"/>
<feature type="transmembrane region" description="Helical" evidence="7">
    <location>
        <begin position="207"/>
        <end position="228"/>
    </location>
</feature>
<comment type="similarity">
    <text evidence="2">Belongs to the major facilitator superfamily. Proton-dependent oligopeptide transporter (POT/PTR) (TC 2.A.17) family.</text>
</comment>
<dbReference type="PANTHER" id="PTHR11654">
    <property type="entry name" value="OLIGOPEPTIDE TRANSPORTER-RELATED"/>
    <property type="match status" value="1"/>
</dbReference>
<evidence type="ECO:0000256" key="5">
    <source>
        <dbReference type="ARBA" id="ARBA00023136"/>
    </source>
</evidence>
<name>A0A0E0BH36_9ORYZ</name>
<dbReference type="SUPFAM" id="SSF103473">
    <property type="entry name" value="MFS general substrate transporter"/>
    <property type="match status" value="1"/>
</dbReference>
<evidence type="ECO:0000256" key="4">
    <source>
        <dbReference type="ARBA" id="ARBA00022989"/>
    </source>
</evidence>
<feature type="transmembrane region" description="Helical" evidence="7">
    <location>
        <begin position="412"/>
        <end position="433"/>
    </location>
</feature>
<keyword evidence="9" id="KW-1185">Reference proteome</keyword>
<protein>
    <recommendedName>
        <fullName evidence="10">Major facilitator superfamily (MFS) profile domain-containing protein</fullName>
    </recommendedName>
</protein>
<feature type="transmembrane region" description="Helical" evidence="7">
    <location>
        <begin position="234"/>
        <end position="257"/>
    </location>
</feature>
<feature type="transmembrane region" description="Helical" evidence="7">
    <location>
        <begin position="79"/>
        <end position="97"/>
    </location>
</feature>
<comment type="subcellular location">
    <subcellularLocation>
        <location evidence="1">Membrane</location>
        <topology evidence="1">Multi-pass membrane protein</topology>
    </subcellularLocation>
</comment>
<reference evidence="8" key="1">
    <citation type="submission" date="2015-04" db="UniProtKB">
        <authorList>
            <consortium name="EnsemblPlants"/>
        </authorList>
    </citation>
    <scope>IDENTIFICATION</scope>
</reference>
<feature type="region of interest" description="Disordered" evidence="6">
    <location>
        <begin position="288"/>
        <end position="310"/>
    </location>
</feature>
<dbReference type="GO" id="GO:0022857">
    <property type="term" value="F:transmembrane transporter activity"/>
    <property type="evidence" value="ECO:0007669"/>
    <property type="project" value="InterPro"/>
</dbReference>
<evidence type="ECO:0008006" key="10">
    <source>
        <dbReference type="Google" id="ProtNLM"/>
    </source>
</evidence>
<dbReference type="Proteomes" id="UP000026961">
    <property type="component" value="Chromosome 11"/>
</dbReference>
<feature type="transmembrane region" description="Helical" evidence="7">
    <location>
        <begin position="40"/>
        <end position="67"/>
    </location>
</feature>
<feature type="transmembrane region" description="Helical" evidence="7">
    <location>
        <begin position="532"/>
        <end position="551"/>
    </location>
</feature>
<dbReference type="Pfam" id="PF00854">
    <property type="entry name" value="PTR2"/>
    <property type="match status" value="1"/>
</dbReference>
<organism evidence="8">
    <name type="scientific">Oryza glumipatula</name>
    <dbReference type="NCBI Taxonomy" id="40148"/>
    <lineage>
        <taxon>Eukaryota</taxon>
        <taxon>Viridiplantae</taxon>
        <taxon>Streptophyta</taxon>
        <taxon>Embryophyta</taxon>
        <taxon>Tracheophyta</taxon>
        <taxon>Spermatophyta</taxon>
        <taxon>Magnoliopsida</taxon>
        <taxon>Liliopsida</taxon>
        <taxon>Poales</taxon>
        <taxon>Poaceae</taxon>
        <taxon>BOP clade</taxon>
        <taxon>Oryzoideae</taxon>
        <taxon>Oryzeae</taxon>
        <taxon>Oryzinae</taxon>
        <taxon>Oryza</taxon>
    </lineage>
</organism>
<evidence type="ECO:0000256" key="7">
    <source>
        <dbReference type="SAM" id="Phobius"/>
    </source>
</evidence>
<dbReference type="InterPro" id="IPR000109">
    <property type="entry name" value="POT_fam"/>
</dbReference>
<dbReference type="STRING" id="40148.A0A0E0BH36"/>
<keyword evidence="4 7" id="KW-1133">Transmembrane helix</keyword>
<feature type="transmembrane region" description="Helical" evidence="7">
    <location>
        <begin position="445"/>
        <end position="470"/>
    </location>
</feature>
<sequence length="590" mass="62513">MDVESRQGPKGGDTMAASEVSVDWRGRPCGSRKHGGMKAAVFVLGIQAFEMMAIAAVGNNLITYVFNEMHYPLSKSANIVTNFIGTVFLLSLLGGFLSDSYLGSFWTMLIFGFVELSGFILLAVQAHLPQLRPPACDMMAAAAEGGCEEASGVKAGIFFAALYLVALGSGCLKPNIIAHGADQFQRGGDGDGDDGGDGKRLSSYFNAAYFSFCVGELVALTVLVWVQTRSGMDVGFGVSAAAMAVGLVSLVAGVFFYRNKPPQGSIFMPIAKVFVAAVTKRKQVCPSSSSTTAASHADGHGGGGDGGKESVWPPCTPAEVEQVKVLLCVVPILACTIVFNTILAQLQTFSVQQGSAMDTRIGGGGGAAGFHIPPASLQAIPYLVLIALVPAYEACFVPAMRRATGVDTGITPLQRIGVGLFAVTFSMVAAALVEAHRRRHAGLLSIFWIAPQFLVFGVSEMFTAVGLIEFFYKQSLSGMQAFLTSMTYCSYSFGFYLSSLLVSLVNKVTSGDVAGGGGWLSDNDLNKDRLDLFYWLLAGLSLLNFFNYLFWSRWYSKSVETTVQVAGVGGEGGGGEQQEEKGVDEVNMSH</sequence>
<dbReference type="EnsemblPlants" id="OGLUM11G07500.1">
    <property type="protein sequence ID" value="OGLUM11G07500.1"/>
    <property type="gene ID" value="OGLUM11G07500"/>
</dbReference>
<evidence type="ECO:0000256" key="6">
    <source>
        <dbReference type="SAM" id="MobiDB-lite"/>
    </source>
</evidence>
<keyword evidence="3 7" id="KW-0812">Transmembrane</keyword>
<feature type="transmembrane region" description="Helical" evidence="7">
    <location>
        <begin position="325"/>
        <end position="346"/>
    </location>
</feature>
<dbReference type="AlphaFoldDB" id="A0A0E0BH36"/>
<dbReference type="eggNOG" id="KOG1237">
    <property type="taxonomic scope" value="Eukaryota"/>
</dbReference>
<evidence type="ECO:0000256" key="1">
    <source>
        <dbReference type="ARBA" id="ARBA00004141"/>
    </source>
</evidence>
<dbReference type="FunFam" id="1.20.1250.20:FF:000178">
    <property type="entry name" value="Protein NRT1/ PTR FAMILY 4.4"/>
    <property type="match status" value="1"/>
</dbReference>
<evidence type="ECO:0000313" key="8">
    <source>
        <dbReference type="EnsemblPlants" id="OGLUM11G07500.1"/>
    </source>
</evidence>
<dbReference type="GO" id="GO:0016020">
    <property type="term" value="C:membrane"/>
    <property type="evidence" value="ECO:0007669"/>
    <property type="project" value="UniProtKB-SubCell"/>
</dbReference>
<feature type="transmembrane region" description="Helical" evidence="7">
    <location>
        <begin position="379"/>
        <end position="400"/>
    </location>
</feature>
<dbReference type="Gramene" id="OGLUM11G07500.1">
    <property type="protein sequence ID" value="OGLUM11G07500.1"/>
    <property type="gene ID" value="OGLUM11G07500"/>
</dbReference>
<evidence type="ECO:0000256" key="2">
    <source>
        <dbReference type="ARBA" id="ARBA00005982"/>
    </source>
</evidence>
<proteinExistence type="inferred from homology"/>
<evidence type="ECO:0000313" key="9">
    <source>
        <dbReference type="Proteomes" id="UP000026961"/>
    </source>
</evidence>
<evidence type="ECO:0000256" key="3">
    <source>
        <dbReference type="ARBA" id="ARBA00022692"/>
    </source>
</evidence>
<feature type="region of interest" description="Disordered" evidence="6">
    <location>
        <begin position="568"/>
        <end position="590"/>
    </location>
</feature>